<geneLocation type="plasmid" evidence="1 2">
    <name>pH6Ac</name>
</geneLocation>
<evidence type="ECO:0000313" key="2">
    <source>
        <dbReference type="Proteomes" id="UP000005877"/>
    </source>
</evidence>
<reference evidence="1 2" key="1">
    <citation type="journal article" date="2012" name="PLoS ONE">
        <title>The genome characteristics and predicted function of methyl-group oxidation pathway in the obligate aceticlastic methanogens, Methanosaeta spp.</title>
        <authorList>
            <person name="Zhu J."/>
            <person name="Zheng H."/>
            <person name="Ai G."/>
            <person name="Zhang G."/>
            <person name="Liu D."/>
            <person name="Liu X."/>
            <person name="Dong X."/>
        </authorList>
    </citation>
    <scope>NUCLEOTIDE SEQUENCE [LARGE SCALE GENOMIC DNA]</scope>
    <source>
        <strain evidence="2">6Ac</strain>
        <plasmid evidence="2">Plasmid pH6Ac</plasmid>
    </source>
</reference>
<proteinExistence type="predicted"/>
<keyword evidence="1" id="KW-0614">Plasmid</keyword>
<dbReference type="HOGENOM" id="CLU_1840571_0_0_2"/>
<keyword evidence="2" id="KW-1185">Reference proteome</keyword>
<dbReference type="KEGG" id="mhi:Mhar_2408"/>
<dbReference type="GeneID" id="31812431"/>
<dbReference type="RefSeq" id="WP_014271922.1">
    <property type="nucleotide sequence ID" value="NC_016637.1"/>
</dbReference>
<dbReference type="Proteomes" id="UP000005877">
    <property type="component" value="Plasmid pH6Ac"/>
</dbReference>
<dbReference type="AlphaFoldDB" id="G7WRL7"/>
<gene>
    <name evidence="1" type="ordered locus">Mhar_2408</name>
</gene>
<sequence length="139" mass="15430">MNGKIFAVFLVMLLVTTPSLARFPQPEDGVWVVTQTQSGLATVTTVYQGNITEIKDGLLCLNCTGDLPGFEWVAKFMTQYDDTYEYFYLTPIKNNTLGIEIIPPVNICIGTASVVALVWADECRPVMEGDPEYYPYGSN</sequence>
<organism evidence="1 2">
    <name type="scientific">Methanothrix harundinacea (strain 6Ac)</name>
    <name type="common">Methanosaeta harundinacea</name>
    <dbReference type="NCBI Taxonomy" id="1110509"/>
    <lineage>
        <taxon>Archaea</taxon>
        <taxon>Methanobacteriati</taxon>
        <taxon>Methanobacteriota</taxon>
        <taxon>Stenosarchaea group</taxon>
        <taxon>Methanomicrobia</taxon>
        <taxon>Methanotrichales</taxon>
        <taxon>Methanotrichaceae</taxon>
        <taxon>Methanothrix</taxon>
    </lineage>
</organism>
<dbReference type="EMBL" id="CP003118">
    <property type="protein sequence ID" value="AET65758.1"/>
    <property type="molecule type" value="Genomic_DNA"/>
</dbReference>
<protein>
    <submittedName>
        <fullName evidence="1">Uncharacterized protein</fullName>
    </submittedName>
</protein>
<evidence type="ECO:0000313" key="1">
    <source>
        <dbReference type="EMBL" id="AET65758.1"/>
    </source>
</evidence>
<accession>G7WRL7</accession>
<name>G7WRL7_METH6</name>